<accession>A0ABX0Q0J4</accession>
<evidence type="ECO:0000313" key="3">
    <source>
        <dbReference type="Proteomes" id="UP001429601"/>
    </source>
</evidence>
<dbReference type="Pfam" id="PF08281">
    <property type="entry name" value="Sigma70_r4_2"/>
    <property type="match status" value="1"/>
</dbReference>
<comment type="caution">
    <text evidence="2">The sequence shown here is derived from an EMBL/GenBank/DDBJ whole genome shotgun (WGS) entry which is preliminary data.</text>
</comment>
<feature type="domain" description="RNA polymerase sigma factor 70 region 4 type 2" evidence="1">
    <location>
        <begin position="27"/>
        <end position="75"/>
    </location>
</feature>
<dbReference type="Proteomes" id="UP001429601">
    <property type="component" value="Unassembled WGS sequence"/>
</dbReference>
<dbReference type="EMBL" id="JAAQQR010000001">
    <property type="protein sequence ID" value="NID03530.1"/>
    <property type="molecule type" value="Genomic_DNA"/>
</dbReference>
<dbReference type="SUPFAM" id="SSF88659">
    <property type="entry name" value="Sigma3 and sigma4 domains of RNA polymerase sigma factors"/>
    <property type="match status" value="1"/>
</dbReference>
<gene>
    <name evidence="2" type="ORF">HBF26_01420</name>
</gene>
<name>A0ABX0Q0J4_9GAMM</name>
<reference evidence="2 3" key="1">
    <citation type="journal article" date="2011" name="Curr. Microbiol.">
        <title>Luteibacter jiangsuensis sp. nov.: a methamidophos-degrading bacterium isolated from a methamidophos-manufacturing factory.</title>
        <authorList>
            <person name="Wang L."/>
            <person name="Wang G.L."/>
            <person name="Li S.P."/>
            <person name="Jiang J.D."/>
        </authorList>
    </citation>
    <scope>NUCLEOTIDE SEQUENCE [LARGE SCALE GENOMIC DNA]</scope>
    <source>
        <strain evidence="2 3">CGMCC 1.10133</strain>
    </source>
</reference>
<organism evidence="2 3">
    <name type="scientific">Luteibacter jiangsuensis</name>
    <dbReference type="NCBI Taxonomy" id="637577"/>
    <lineage>
        <taxon>Bacteria</taxon>
        <taxon>Pseudomonadati</taxon>
        <taxon>Pseudomonadota</taxon>
        <taxon>Gammaproteobacteria</taxon>
        <taxon>Lysobacterales</taxon>
        <taxon>Rhodanobacteraceae</taxon>
        <taxon>Luteibacter</taxon>
    </lineage>
</organism>
<proteinExistence type="predicted"/>
<sequence length="94" mass="10481">MDPHISLYESLRRQLSTQQPLDAVVIALLDTLEALPADARVAFLMCDIFEAGIDEVSRLLRRDAAACRELLRVARSFIQEAGASRAPLRNEDQS</sequence>
<dbReference type="InterPro" id="IPR013249">
    <property type="entry name" value="RNA_pol_sigma70_r4_t2"/>
</dbReference>
<evidence type="ECO:0000313" key="2">
    <source>
        <dbReference type="EMBL" id="NID03530.1"/>
    </source>
</evidence>
<evidence type="ECO:0000259" key="1">
    <source>
        <dbReference type="Pfam" id="PF08281"/>
    </source>
</evidence>
<protein>
    <recommendedName>
        <fullName evidence="1">RNA polymerase sigma factor 70 region 4 type 2 domain-containing protein</fullName>
    </recommendedName>
</protein>
<keyword evidence="3" id="KW-1185">Reference proteome</keyword>
<dbReference type="InterPro" id="IPR013324">
    <property type="entry name" value="RNA_pol_sigma_r3/r4-like"/>
</dbReference>